<organism evidence="1 2">
    <name type="scientific">Hyalangium rubrum</name>
    <dbReference type="NCBI Taxonomy" id="3103134"/>
    <lineage>
        <taxon>Bacteria</taxon>
        <taxon>Pseudomonadati</taxon>
        <taxon>Myxococcota</taxon>
        <taxon>Myxococcia</taxon>
        <taxon>Myxococcales</taxon>
        <taxon>Cystobacterineae</taxon>
        <taxon>Archangiaceae</taxon>
        <taxon>Hyalangium</taxon>
    </lineage>
</organism>
<gene>
    <name evidence="1" type="ORF">SYV04_37145</name>
</gene>
<dbReference type="RefSeq" id="WP_321550786.1">
    <property type="nucleotide sequence ID" value="NZ_JAXIVS010000017.1"/>
</dbReference>
<reference evidence="1 2" key="1">
    <citation type="submission" date="2023-12" db="EMBL/GenBank/DDBJ databases">
        <title>the genome sequence of Hyalangium sp. s54d21.</title>
        <authorList>
            <person name="Zhang X."/>
        </authorList>
    </citation>
    <scope>NUCLEOTIDE SEQUENCE [LARGE SCALE GENOMIC DNA]</scope>
    <source>
        <strain evidence="2">s54d21</strain>
    </source>
</reference>
<evidence type="ECO:0000313" key="2">
    <source>
        <dbReference type="Proteomes" id="UP001291309"/>
    </source>
</evidence>
<proteinExistence type="predicted"/>
<dbReference type="EMBL" id="JAXIVS010000017">
    <property type="protein sequence ID" value="MDY7232075.1"/>
    <property type="molecule type" value="Genomic_DNA"/>
</dbReference>
<evidence type="ECO:0008006" key="3">
    <source>
        <dbReference type="Google" id="ProtNLM"/>
    </source>
</evidence>
<keyword evidence="2" id="KW-1185">Reference proteome</keyword>
<sequence length="185" mass="20940">MRILRVVTEGECEAAILEHLLKPHLGESLRVSVSPGGGAAPVSSARSKLADGLRVALVLNTGTLNFGKIRTRMARLENLMGMVAYRDRWKIVLFRPELEIVFFHEPELLRQLVGRAVTLEELERAQAHPKQVLTELLNVQPEDFLPELRRRLDSIDLRPLASHPQIRALLDFHAPLRPETWLISP</sequence>
<evidence type="ECO:0000313" key="1">
    <source>
        <dbReference type="EMBL" id="MDY7232075.1"/>
    </source>
</evidence>
<protein>
    <recommendedName>
        <fullName evidence="3">DUF4276 family protein</fullName>
    </recommendedName>
</protein>
<comment type="caution">
    <text evidence="1">The sequence shown here is derived from an EMBL/GenBank/DDBJ whole genome shotgun (WGS) entry which is preliminary data.</text>
</comment>
<name>A0ABU5HJ12_9BACT</name>
<accession>A0ABU5HJ12</accession>
<dbReference type="Proteomes" id="UP001291309">
    <property type="component" value="Unassembled WGS sequence"/>
</dbReference>